<organism evidence="3 4">
    <name type="scientific">Candidatus Halobonum tyrrellensis G22</name>
    <dbReference type="NCBI Taxonomy" id="1324957"/>
    <lineage>
        <taxon>Archaea</taxon>
        <taxon>Methanobacteriati</taxon>
        <taxon>Methanobacteriota</taxon>
        <taxon>Stenosarchaea group</taxon>
        <taxon>Halobacteria</taxon>
        <taxon>Halobacteriales</taxon>
        <taxon>Haloferacaceae</taxon>
        <taxon>Candidatus Halobonum</taxon>
    </lineage>
</organism>
<dbReference type="EMBL" id="ASGZ01000017">
    <property type="protein sequence ID" value="ESP89144.1"/>
    <property type="molecule type" value="Genomic_DNA"/>
</dbReference>
<dbReference type="eggNOG" id="arCOG00834">
    <property type="taxonomic scope" value="Archaea"/>
</dbReference>
<dbReference type="InterPro" id="IPR016181">
    <property type="entry name" value="Acyl_CoA_acyltransferase"/>
</dbReference>
<dbReference type="PROSITE" id="PS51186">
    <property type="entry name" value="GNAT"/>
    <property type="match status" value="1"/>
</dbReference>
<dbReference type="PANTHER" id="PTHR43617">
    <property type="entry name" value="L-AMINO ACID N-ACETYLTRANSFERASE"/>
    <property type="match status" value="1"/>
</dbReference>
<evidence type="ECO:0000259" key="2">
    <source>
        <dbReference type="PROSITE" id="PS51186"/>
    </source>
</evidence>
<keyword evidence="3" id="KW-0808">Transferase</keyword>
<dbReference type="InterPro" id="IPR050276">
    <property type="entry name" value="MshD_Acetyltransferase"/>
</dbReference>
<protein>
    <submittedName>
        <fullName evidence="3">N-terminal acetyltransferase</fullName>
    </submittedName>
</protein>
<name>V4HMI8_9EURY</name>
<evidence type="ECO:0000256" key="1">
    <source>
        <dbReference type="SAM" id="MobiDB-lite"/>
    </source>
</evidence>
<dbReference type="CDD" id="cd04301">
    <property type="entry name" value="NAT_SF"/>
    <property type="match status" value="1"/>
</dbReference>
<feature type="region of interest" description="Disordered" evidence="1">
    <location>
        <begin position="1"/>
        <end position="32"/>
    </location>
</feature>
<reference evidence="3 4" key="1">
    <citation type="journal article" date="2013" name="Genome Announc.">
        <title>Draft Genome Sequence of 'Candidatus Halobonum tyrrellensis' Strain G22, Isolated from the Hypersaline Waters of Lake Tyrrell, Australia.</title>
        <authorList>
            <person name="Ugalde J.A."/>
            <person name="Narasingarao P."/>
            <person name="Kuo S."/>
            <person name="Podell S."/>
            <person name="Allen E.E."/>
        </authorList>
    </citation>
    <scope>NUCLEOTIDE SEQUENCE [LARGE SCALE GENOMIC DNA]</scope>
    <source>
        <strain evidence="3 4">G22</strain>
    </source>
</reference>
<proteinExistence type="predicted"/>
<dbReference type="RefSeq" id="WP_023393699.1">
    <property type="nucleotide sequence ID" value="NZ_ASGZ01000017.1"/>
</dbReference>
<dbReference type="PATRIC" id="fig|1324957.4.peg.1128"/>
<dbReference type="InterPro" id="IPR000182">
    <property type="entry name" value="GNAT_dom"/>
</dbReference>
<accession>V4HMI8</accession>
<evidence type="ECO:0000313" key="4">
    <source>
        <dbReference type="Proteomes" id="UP000017840"/>
    </source>
</evidence>
<comment type="caution">
    <text evidence="3">The sequence shown here is derived from an EMBL/GenBank/DDBJ whole genome shotgun (WGS) entry which is preliminary data.</text>
</comment>
<dbReference type="GO" id="GO:0016747">
    <property type="term" value="F:acyltransferase activity, transferring groups other than amino-acyl groups"/>
    <property type="evidence" value="ECO:0007669"/>
    <property type="project" value="InterPro"/>
</dbReference>
<evidence type="ECO:0000313" key="3">
    <source>
        <dbReference type="EMBL" id="ESP89144.1"/>
    </source>
</evidence>
<dbReference type="STRING" id="1324957.K933_05558"/>
<feature type="domain" description="N-acetyltransferase" evidence="2">
    <location>
        <begin position="45"/>
        <end position="188"/>
    </location>
</feature>
<dbReference type="OrthoDB" id="339006at2157"/>
<gene>
    <name evidence="3" type="ORF">K933_05558</name>
</gene>
<dbReference type="Proteomes" id="UP000017840">
    <property type="component" value="Unassembled WGS sequence"/>
</dbReference>
<dbReference type="Pfam" id="PF00583">
    <property type="entry name" value="Acetyltransf_1"/>
    <property type="match status" value="1"/>
</dbReference>
<sequence length="189" mass="20577">MSESASNNRLHERTGSSGAEATRVRSEPTPSWAFTDAADREVHLDVVDRVAGEELDALAAMYDDYDRSHRAQGLPPVDPADVREWLTDLPGVHIAARHGDRTVGHAALVPDGEGGHELAIFVHQSYHDAGIGTQLLETLLAYAPAAGVERVWLTVERYNHAAVALYEKTGFVAEDTETPTLKMRLALAE</sequence>
<dbReference type="AlphaFoldDB" id="V4HMI8"/>
<dbReference type="SUPFAM" id="SSF55729">
    <property type="entry name" value="Acyl-CoA N-acyltransferases (Nat)"/>
    <property type="match status" value="1"/>
</dbReference>
<keyword evidence="4" id="KW-1185">Reference proteome</keyword>
<dbReference type="Gene3D" id="3.40.630.30">
    <property type="match status" value="1"/>
</dbReference>